<dbReference type="Pfam" id="PF00132">
    <property type="entry name" value="Hexapep"/>
    <property type="match status" value="1"/>
</dbReference>
<name>A0ABU0HLT2_9HYPH</name>
<sequence>MIEPQPVFDNLTRYHFAREIERWGWTVGAHTYGRAAVLEPEMARLHIGRFCSIGPDVTIALGNHRTDLVTTYPFKAIAGITGGGLWHDALTCSDDHATRGDVVIGDDVWLGAGSLILSGVTIGTGAVVGAGSVVRRDVPPYAIVTGDPAGVIRYRFDHETIARLLSVGWWAWSDDLIAQFMPLILGSNINAFLEAAEAREDAGLPRARAKPASPKRKPSRRATSSRQDVRS</sequence>
<evidence type="ECO:0000256" key="1">
    <source>
        <dbReference type="ARBA" id="ARBA00007274"/>
    </source>
</evidence>
<evidence type="ECO:0000256" key="3">
    <source>
        <dbReference type="ARBA" id="ARBA00022737"/>
    </source>
</evidence>
<dbReference type="InterPro" id="IPR011004">
    <property type="entry name" value="Trimer_LpxA-like_sf"/>
</dbReference>
<comment type="similarity">
    <text evidence="1">Belongs to the transferase hexapeptide repeat family.</text>
</comment>
<dbReference type="CDD" id="cd03349">
    <property type="entry name" value="LbH_XAT"/>
    <property type="match status" value="1"/>
</dbReference>
<gene>
    <name evidence="6" type="ORF">QO016_002783</name>
</gene>
<evidence type="ECO:0000256" key="4">
    <source>
        <dbReference type="ARBA" id="ARBA00023315"/>
    </source>
</evidence>
<keyword evidence="7" id="KW-1185">Reference proteome</keyword>
<dbReference type="PANTHER" id="PTHR43300">
    <property type="entry name" value="ACETYLTRANSFERASE"/>
    <property type="match status" value="1"/>
</dbReference>
<dbReference type="Gene3D" id="2.160.10.10">
    <property type="entry name" value="Hexapeptide repeat proteins"/>
    <property type="match status" value="1"/>
</dbReference>
<feature type="region of interest" description="Disordered" evidence="5">
    <location>
        <begin position="201"/>
        <end position="231"/>
    </location>
</feature>
<evidence type="ECO:0000313" key="7">
    <source>
        <dbReference type="Proteomes" id="UP001236369"/>
    </source>
</evidence>
<protein>
    <submittedName>
        <fullName evidence="6">Acetyltransferase-like isoleucine patch superfamily enzyme</fullName>
    </submittedName>
</protein>
<keyword evidence="3" id="KW-0677">Repeat</keyword>
<feature type="compositionally biased region" description="Basic residues" evidence="5">
    <location>
        <begin position="207"/>
        <end position="220"/>
    </location>
</feature>
<dbReference type="SUPFAM" id="SSF51161">
    <property type="entry name" value="Trimeric LpxA-like enzymes"/>
    <property type="match status" value="1"/>
</dbReference>
<dbReference type="InterPro" id="IPR018357">
    <property type="entry name" value="Hexapep_transf_CS"/>
</dbReference>
<accession>A0ABU0HLT2</accession>
<proteinExistence type="inferred from homology"/>
<dbReference type="InterPro" id="IPR050179">
    <property type="entry name" value="Trans_hexapeptide_repeat"/>
</dbReference>
<dbReference type="PANTHER" id="PTHR43300:SF11">
    <property type="entry name" value="ACETYLTRANSFERASE RV3034C-RELATED"/>
    <property type="match status" value="1"/>
</dbReference>
<keyword evidence="4" id="KW-0012">Acyltransferase</keyword>
<keyword evidence="2" id="KW-0808">Transferase</keyword>
<feature type="compositionally biased region" description="Polar residues" evidence="5">
    <location>
        <begin position="221"/>
        <end position="231"/>
    </location>
</feature>
<evidence type="ECO:0000256" key="5">
    <source>
        <dbReference type="SAM" id="MobiDB-lite"/>
    </source>
</evidence>
<dbReference type="InterPro" id="IPR001451">
    <property type="entry name" value="Hexapep"/>
</dbReference>
<evidence type="ECO:0000313" key="6">
    <source>
        <dbReference type="EMBL" id="MDQ0443285.1"/>
    </source>
</evidence>
<dbReference type="PROSITE" id="PS00101">
    <property type="entry name" value="HEXAPEP_TRANSFERASES"/>
    <property type="match status" value="1"/>
</dbReference>
<comment type="caution">
    <text evidence="6">The sequence shown here is derived from an EMBL/GenBank/DDBJ whole genome shotgun (WGS) entry which is preliminary data.</text>
</comment>
<dbReference type="EMBL" id="JAUSVV010000005">
    <property type="protein sequence ID" value="MDQ0443285.1"/>
    <property type="molecule type" value="Genomic_DNA"/>
</dbReference>
<organism evidence="6 7">
    <name type="scientific">Methylobacterium persicinum</name>
    <dbReference type="NCBI Taxonomy" id="374426"/>
    <lineage>
        <taxon>Bacteria</taxon>
        <taxon>Pseudomonadati</taxon>
        <taxon>Pseudomonadota</taxon>
        <taxon>Alphaproteobacteria</taxon>
        <taxon>Hyphomicrobiales</taxon>
        <taxon>Methylobacteriaceae</taxon>
        <taxon>Methylobacterium</taxon>
    </lineage>
</organism>
<reference evidence="6 7" key="1">
    <citation type="submission" date="2023-07" db="EMBL/GenBank/DDBJ databases">
        <title>Genomic Encyclopedia of Type Strains, Phase IV (KMG-IV): sequencing the most valuable type-strain genomes for metagenomic binning, comparative biology and taxonomic classification.</title>
        <authorList>
            <person name="Goeker M."/>
        </authorList>
    </citation>
    <scope>NUCLEOTIDE SEQUENCE [LARGE SCALE GENOMIC DNA]</scope>
    <source>
        <strain evidence="6 7">DSM 19562</strain>
    </source>
</reference>
<evidence type="ECO:0000256" key="2">
    <source>
        <dbReference type="ARBA" id="ARBA00022679"/>
    </source>
</evidence>
<dbReference type="Proteomes" id="UP001236369">
    <property type="component" value="Unassembled WGS sequence"/>
</dbReference>
<dbReference type="RefSeq" id="WP_238248994.1">
    <property type="nucleotide sequence ID" value="NZ_BPQX01000026.1"/>
</dbReference>